<keyword evidence="7" id="KW-0472">Membrane</keyword>
<evidence type="ECO:0000256" key="8">
    <source>
        <dbReference type="ARBA" id="ARBA00031345"/>
    </source>
</evidence>
<dbReference type="Pfam" id="PF10191">
    <property type="entry name" value="COG7"/>
    <property type="match status" value="2"/>
</dbReference>
<dbReference type="Proteomes" id="UP000054144">
    <property type="component" value="Unassembled WGS sequence"/>
</dbReference>
<accession>A0A0D7A3H1</accession>
<evidence type="ECO:0000313" key="10">
    <source>
        <dbReference type="EMBL" id="KIY44451.1"/>
    </source>
</evidence>
<evidence type="ECO:0000256" key="7">
    <source>
        <dbReference type="ARBA" id="ARBA00023136"/>
    </source>
</evidence>
<reference evidence="10 11" key="1">
    <citation type="journal article" date="2015" name="Fungal Genet. Biol.">
        <title>Evolution of novel wood decay mechanisms in Agaricales revealed by the genome sequences of Fistulina hepatica and Cylindrobasidium torrendii.</title>
        <authorList>
            <person name="Floudas D."/>
            <person name="Held B.W."/>
            <person name="Riley R."/>
            <person name="Nagy L.G."/>
            <person name="Koehler G."/>
            <person name="Ransdell A.S."/>
            <person name="Younus H."/>
            <person name="Chow J."/>
            <person name="Chiniquy J."/>
            <person name="Lipzen A."/>
            <person name="Tritt A."/>
            <person name="Sun H."/>
            <person name="Haridas S."/>
            <person name="LaButti K."/>
            <person name="Ohm R.A."/>
            <person name="Kues U."/>
            <person name="Blanchette R.A."/>
            <person name="Grigoriev I.V."/>
            <person name="Minto R.E."/>
            <person name="Hibbett D.S."/>
        </authorList>
    </citation>
    <scope>NUCLEOTIDE SEQUENCE [LARGE SCALE GENOMIC DNA]</scope>
    <source>
        <strain evidence="10 11">ATCC 64428</strain>
    </source>
</reference>
<dbReference type="GO" id="GO:0000139">
    <property type="term" value="C:Golgi membrane"/>
    <property type="evidence" value="ECO:0007669"/>
    <property type="project" value="UniProtKB-SubCell"/>
</dbReference>
<dbReference type="PANTHER" id="PTHR21443:SF0">
    <property type="entry name" value="CONSERVED OLIGOMERIC GOLGI COMPLEX SUBUNIT 7"/>
    <property type="match status" value="1"/>
</dbReference>
<name>A0A0D7A3H1_9AGAR</name>
<organism evidence="10 11">
    <name type="scientific">Fistulina hepatica ATCC 64428</name>
    <dbReference type="NCBI Taxonomy" id="1128425"/>
    <lineage>
        <taxon>Eukaryota</taxon>
        <taxon>Fungi</taxon>
        <taxon>Dikarya</taxon>
        <taxon>Basidiomycota</taxon>
        <taxon>Agaricomycotina</taxon>
        <taxon>Agaricomycetes</taxon>
        <taxon>Agaricomycetidae</taxon>
        <taxon>Agaricales</taxon>
        <taxon>Fistulinaceae</taxon>
        <taxon>Fistulina</taxon>
    </lineage>
</organism>
<keyword evidence="5" id="KW-0653">Protein transport</keyword>
<evidence type="ECO:0000256" key="1">
    <source>
        <dbReference type="ARBA" id="ARBA00004395"/>
    </source>
</evidence>
<dbReference type="GO" id="GO:0017119">
    <property type="term" value="C:Golgi transport complex"/>
    <property type="evidence" value="ECO:0007669"/>
    <property type="project" value="InterPro"/>
</dbReference>
<keyword evidence="6" id="KW-0333">Golgi apparatus</keyword>
<evidence type="ECO:0000256" key="4">
    <source>
        <dbReference type="ARBA" id="ARBA00022448"/>
    </source>
</evidence>
<proteinExistence type="inferred from homology"/>
<dbReference type="OrthoDB" id="249612at2759"/>
<sequence length="878" mass="97381">MTIPSSTAELVESLQDYNDMVAWINDTLSSVSQQSEDTGYSLTQLDQQLTYLVATLDIACEDTSSHLERVIEDVSRGVPRLIYDLHFMRDGCLSLQSNVAQVSHRANSAVPSSTGAALEHLKVLDAMKRHMEAARDVLREAESWSTLELEVTSLLDEHNYGKAAERLSEASRSMDVFQNTSDYEPRKALLVALQNQLEAALSSALVSAIGSQDFSSCRNYFAIFSNIQRESEFRQYYNGSRRASLVAMWQEALISDCNEPQRPGGAEQYKTFVAFLQQYYSSFLALLNEERTSIPAVFPDPPSTMSNLITSTISSLQPSFSQRMASVVQYYGDSALKELILIVKVTEGFATSVAKIFEKLKYSSDKPTQDLAKSPVPPTLHRRRSSRMSISWRSGRRMSVGAGLSAGAAREDLDWDRALFQPFVQLQVDYGSLERRVLDGAVSTLISNDIRPDDDRARLLREQAVDLFGIAEDSMQRCASFTYGYGSVDLIHALDGFLQSFIESWTSDITREHISIPQDDQSSISEGDLADLDYTPDDWSSFGSFLRLLSSARSVSERMTIFEIKLRSHLTQLSGKFRMARQDPEHFPIAPSRGEALLLEQSTLNSAELSALFGAVDPEPSSESNPGLRPPHLASTPAPLLIEARSAIFKLAKACQISLQTIILSPLRMHLATYASSVLWTQSGDPKSARTITSNDLSLPSFSKSPSDIIQRVAEGLLNLPRLFEVYSDDDALSFSLQTLSNLDPETLKELTEQSVAEPQAHPHSHLRRTSVSVVSKSMDPQAVSSAWLASLGHTLLHHFVENILPSITALTPMGAAQLASDLEYISNIVRALNVESEELEKWKRLVNMDDEDGRKEVEQGSAEATLTKVAVMRGWIR</sequence>
<evidence type="ECO:0000256" key="6">
    <source>
        <dbReference type="ARBA" id="ARBA00023034"/>
    </source>
</evidence>
<dbReference type="EMBL" id="KN882092">
    <property type="protein sequence ID" value="KIY44451.1"/>
    <property type="molecule type" value="Genomic_DNA"/>
</dbReference>
<evidence type="ECO:0000256" key="3">
    <source>
        <dbReference type="ARBA" id="ARBA00020984"/>
    </source>
</evidence>
<evidence type="ECO:0000256" key="9">
    <source>
        <dbReference type="SAM" id="MobiDB-lite"/>
    </source>
</evidence>
<dbReference type="GO" id="GO:0007030">
    <property type="term" value="P:Golgi organization"/>
    <property type="evidence" value="ECO:0007669"/>
    <property type="project" value="TreeGrafter"/>
</dbReference>
<dbReference type="InterPro" id="IPR019335">
    <property type="entry name" value="COG7"/>
</dbReference>
<dbReference type="GO" id="GO:0006890">
    <property type="term" value="P:retrograde vesicle-mediated transport, Golgi to endoplasmic reticulum"/>
    <property type="evidence" value="ECO:0007669"/>
    <property type="project" value="TreeGrafter"/>
</dbReference>
<gene>
    <name evidence="10" type="ORF">FISHEDRAFT_51354</name>
</gene>
<dbReference type="PANTHER" id="PTHR21443">
    <property type="entry name" value="CONSERVED OLIGOMERIC GOLGI COMPLEX COMPONENT 7"/>
    <property type="match status" value="1"/>
</dbReference>
<feature type="region of interest" description="Disordered" evidence="9">
    <location>
        <begin position="366"/>
        <end position="387"/>
    </location>
</feature>
<keyword evidence="4" id="KW-0813">Transport</keyword>
<protein>
    <recommendedName>
        <fullName evidence="3">Conserved oligomeric Golgi complex subunit 7</fullName>
    </recommendedName>
    <alternativeName>
        <fullName evidence="8">Component of oligomeric Golgi complex 7</fullName>
    </alternativeName>
</protein>
<dbReference type="AlphaFoldDB" id="A0A0D7A3H1"/>
<comment type="similarity">
    <text evidence="2">Belongs to the COG7 family.</text>
</comment>
<comment type="subcellular location">
    <subcellularLocation>
        <location evidence="1">Golgi apparatus membrane</location>
        <topology evidence="1">Peripheral membrane protein</topology>
    </subcellularLocation>
</comment>
<evidence type="ECO:0000256" key="5">
    <source>
        <dbReference type="ARBA" id="ARBA00022927"/>
    </source>
</evidence>
<keyword evidence="11" id="KW-1185">Reference proteome</keyword>
<dbReference type="GO" id="GO:0006886">
    <property type="term" value="P:intracellular protein transport"/>
    <property type="evidence" value="ECO:0007669"/>
    <property type="project" value="InterPro"/>
</dbReference>
<evidence type="ECO:0000313" key="11">
    <source>
        <dbReference type="Proteomes" id="UP000054144"/>
    </source>
</evidence>
<evidence type="ECO:0000256" key="2">
    <source>
        <dbReference type="ARBA" id="ARBA00005831"/>
    </source>
</evidence>